<evidence type="ECO:0000313" key="4">
    <source>
        <dbReference type="Proteomes" id="UP001163823"/>
    </source>
</evidence>
<dbReference type="KEGG" id="qsa:O6P43_034492"/>
<name>A0AAD7P5B1_QUISA</name>
<comment type="similarity">
    <text evidence="1">Belongs to the 'GDSL' lipolytic enzyme family.</text>
</comment>
<evidence type="ECO:0000256" key="1">
    <source>
        <dbReference type="ARBA" id="ARBA00008668"/>
    </source>
</evidence>
<dbReference type="AlphaFoldDB" id="A0AAD7P5B1"/>
<protein>
    <submittedName>
        <fullName evidence="3">GDSL esterase/lipase</fullName>
    </submittedName>
</protein>
<evidence type="ECO:0000313" key="3">
    <source>
        <dbReference type="EMBL" id="KAJ7942464.1"/>
    </source>
</evidence>
<dbReference type="Pfam" id="PF00657">
    <property type="entry name" value="Lipase_GDSL"/>
    <property type="match status" value="1"/>
</dbReference>
<comment type="caution">
    <text evidence="3">The sequence shown here is derived from an EMBL/GenBank/DDBJ whole genome shotgun (WGS) entry which is preliminary data.</text>
</comment>
<reference evidence="3" key="1">
    <citation type="journal article" date="2023" name="Science">
        <title>Elucidation of the pathway for biosynthesis of saponin adjuvants from the soapbark tree.</title>
        <authorList>
            <person name="Reed J."/>
            <person name="Orme A."/>
            <person name="El-Demerdash A."/>
            <person name="Owen C."/>
            <person name="Martin L.B.B."/>
            <person name="Misra R.C."/>
            <person name="Kikuchi S."/>
            <person name="Rejzek M."/>
            <person name="Martin A.C."/>
            <person name="Harkess A."/>
            <person name="Leebens-Mack J."/>
            <person name="Louveau T."/>
            <person name="Stephenson M.J."/>
            <person name="Osbourn A."/>
        </authorList>
    </citation>
    <scope>NUCLEOTIDE SEQUENCE</scope>
    <source>
        <strain evidence="3">S10</strain>
    </source>
</reference>
<organism evidence="3 4">
    <name type="scientific">Quillaja saponaria</name>
    <name type="common">Soap bark tree</name>
    <dbReference type="NCBI Taxonomy" id="32244"/>
    <lineage>
        <taxon>Eukaryota</taxon>
        <taxon>Viridiplantae</taxon>
        <taxon>Streptophyta</taxon>
        <taxon>Embryophyta</taxon>
        <taxon>Tracheophyta</taxon>
        <taxon>Spermatophyta</taxon>
        <taxon>Magnoliopsida</taxon>
        <taxon>eudicotyledons</taxon>
        <taxon>Gunneridae</taxon>
        <taxon>Pentapetalae</taxon>
        <taxon>rosids</taxon>
        <taxon>fabids</taxon>
        <taxon>Fabales</taxon>
        <taxon>Quillajaceae</taxon>
        <taxon>Quillaja</taxon>
    </lineage>
</organism>
<dbReference type="CDD" id="cd01837">
    <property type="entry name" value="SGNH_plant_lipase_like"/>
    <property type="match status" value="1"/>
</dbReference>
<keyword evidence="2" id="KW-0732">Signal</keyword>
<dbReference type="InterPro" id="IPR001087">
    <property type="entry name" value="GDSL"/>
</dbReference>
<dbReference type="PANTHER" id="PTHR45966:SF1">
    <property type="entry name" value="GDSL ESTERASE_LIPASE 1-RELATED"/>
    <property type="match status" value="1"/>
</dbReference>
<dbReference type="InterPro" id="IPR035669">
    <property type="entry name" value="SGNH_plant_lipase-like"/>
</dbReference>
<dbReference type="Proteomes" id="UP001163823">
    <property type="component" value="Unassembled WGS sequence"/>
</dbReference>
<proteinExistence type="inferred from homology"/>
<accession>A0AAD7P5B1</accession>
<dbReference type="InterPro" id="IPR044552">
    <property type="entry name" value="GLIP1-5/GLL25"/>
</dbReference>
<feature type="non-terminal residue" evidence="3">
    <location>
        <position position="1"/>
    </location>
</feature>
<dbReference type="PANTHER" id="PTHR45966">
    <property type="entry name" value="GDSL-LIKE LIPASE/ACYLHYDROLASE"/>
    <property type="match status" value="1"/>
</dbReference>
<dbReference type="GO" id="GO:0016298">
    <property type="term" value="F:lipase activity"/>
    <property type="evidence" value="ECO:0007669"/>
    <property type="project" value="TreeGrafter"/>
</dbReference>
<gene>
    <name evidence="3" type="ORF">O6P43_034492</name>
</gene>
<dbReference type="InterPro" id="IPR036514">
    <property type="entry name" value="SGNH_hydro_sf"/>
</dbReference>
<evidence type="ECO:0000256" key="2">
    <source>
        <dbReference type="ARBA" id="ARBA00022729"/>
    </source>
</evidence>
<dbReference type="EMBL" id="JARAOO010000042">
    <property type="protein sequence ID" value="KAJ7942464.1"/>
    <property type="molecule type" value="Genomic_DNA"/>
</dbReference>
<keyword evidence="4" id="KW-1185">Reference proteome</keyword>
<dbReference type="Gene3D" id="3.40.50.1110">
    <property type="entry name" value="SGNH hydrolase"/>
    <property type="match status" value="1"/>
</dbReference>
<sequence length="319" mass="35620">KRSASFDMRNLRLSTCFLLYCVIGIIFPTQCNANICLPKQHAALFIFGDSLFDPGNNNYIKATDEGHQENYWPYGVTFFKYPTGRFSDGRIIPDFIAEYAKLPLLQPYLHPGYHEYINGENFASGGAGALSETYQGLVIDIKTQLSYFENVNKLLKQKLGVAETKTLLSRAVYLFNIRGNNYEAIFITNPSMLQSYSADKYADMVIGNLTTVIKEIYKKGGRKFGFIGLSSLGCSPILKVLVKNGSTDACLEEVSALVKLHNSALSKALNKLEKQLRGFKYSLTNLYDITTDLINYPSKYGFKEGKVACCGTGPFKGFF</sequence>